<organism evidence="1">
    <name type="scientific">marine sediment metagenome</name>
    <dbReference type="NCBI Taxonomy" id="412755"/>
    <lineage>
        <taxon>unclassified sequences</taxon>
        <taxon>metagenomes</taxon>
        <taxon>ecological metagenomes</taxon>
    </lineage>
</organism>
<gene>
    <name evidence="1" type="ORF">S06H3_11896</name>
</gene>
<proteinExistence type="predicted"/>
<dbReference type="EMBL" id="BARV01005851">
    <property type="protein sequence ID" value="GAI04305.1"/>
    <property type="molecule type" value="Genomic_DNA"/>
</dbReference>
<name>X1LPH3_9ZZZZ</name>
<reference evidence="1" key="1">
    <citation type="journal article" date="2014" name="Front. Microbiol.">
        <title>High frequency of phylogenetically diverse reductive dehalogenase-homologous genes in deep subseafloor sedimentary metagenomes.</title>
        <authorList>
            <person name="Kawai M."/>
            <person name="Futagami T."/>
            <person name="Toyoda A."/>
            <person name="Takaki Y."/>
            <person name="Nishi S."/>
            <person name="Hori S."/>
            <person name="Arai W."/>
            <person name="Tsubouchi T."/>
            <person name="Morono Y."/>
            <person name="Uchiyama I."/>
            <person name="Ito T."/>
            <person name="Fujiyama A."/>
            <person name="Inagaki F."/>
            <person name="Takami H."/>
        </authorList>
    </citation>
    <scope>NUCLEOTIDE SEQUENCE</scope>
    <source>
        <strain evidence="1">Expedition CK06-06</strain>
    </source>
</reference>
<accession>X1LPH3</accession>
<comment type="caution">
    <text evidence="1">The sequence shown here is derived from an EMBL/GenBank/DDBJ whole genome shotgun (WGS) entry which is preliminary data.</text>
</comment>
<protein>
    <submittedName>
        <fullName evidence="1">Uncharacterized protein</fullName>
    </submittedName>
</protein>
<dbReference type="AlphaFoldDB" id="X1LPH3"/>
<evidence type="ECO:0000313" key="1">
    <source>
        <dbReference type="EMBL" id="GAI04305.1"/>
    </source>
</evidence>
<sequence>MLSLKFFLIKNNKNTKKIKPIPIEPKPRPHLKLFLIPNKEAKLGINISPPIKLEECVKKGKNQKNVNPVGIIKNKNDKFNIFLKSNLA</sequence>